<dbReference type="EMBL" id="CAJPEV010000850">
    <property type="protein sequence ID" value="CAG0889067.1"/>
    <property type="molecule type" value="Genomic_DNA"/>
</dbReference>
<evidence type="ECO:0000256" key="2">
    <source>
        <dbReference type="SAM" id="Phobius"/>
    </source>
</evidence>
<organism evidence="3">
    <name type="scientific">Darwinula stevensoni</name>
    <dbReference type="NCBI Taxonomy" id="69355"/>
    <lineage>
        <taxon>Eukaryota</taxon>
        <taxon>Metazoa</taxon>
        <taxon>Ecdysozoa</taxon>
        <taxon>Arthropoda</taxon>
        <taxon>Crustacea</taxon>
        <taxon>Oligostraca</taxon>
        <taxon>Ostracoda</taxon>
        <taxon>Podocopa</taxon>
        <taxon>Podocopida</taxon>
        <taxon>Darwinulocopina</taxon>
        <taxon>Darwinuloidea</taxon>
        <taxon>Darwinulidae</taxon>
        <taxon>Darwinula</taxon>
    </lineage>
</organism>
<feature type="transmembrane region" description="Helical" evidence="2">
    <location>
        <begin position="32"/>
        <end position="53"/>
    </location>
</feature>
<keyword evidence="2" id="KW-0812">Transmembrane</keyword>
<accession>A0A7R8XDV9</accession>
<proteinExistence type="predicted"/>
<name>A0A7R8XDV9_9CRUS</name>
<feature type="region of interest" description="Disordered" evidence="1">
    <location>
        <begin position="108"/>
        <end position="133"/>
    </location>
</feature>
<keyword evidence="4" id="KW-1185">Reference proteome</keyword>
<protein>
    <submittedName>
        <fullName evidence="3">Uncharacterized protein</fullName>
    </submittedName>
</protein>
<gene>
    <name evidence="3" type="ORF">DSTB1V02_LOCUS5290</name>
</gene>
<evidence type="ECO:0000313" key="3">
    <source>
        <dbReference type="EMBL" id="CAD7245417.1"/>
    </source>
</evidence>
<reference evidence="3" key="1">
    <citation type="submission" date="2020-11" db="EMBL/GenBank/DDBJ databases">
        <authorList>
            <person name="Tran Van P."/>
        </authorList>
    </citation>
    <scope>NUCLEOTIDE SEQUENCE</scope>
</reference>
<dbReference type="AlphaFoldDB" id="A0A7R8XDV9"/>
<evidence type="ECO:0000256" key="1">
    <source>
        <dbReference type="SAM" id="MobiDB-lite"/>
    </source>
</evidence>
<keyword evidence="2" id="KW-0472">Membrane</keyword>
<feature type="compositionally biased region" description="Pro residues" evidence="1">
    <location>
        <begin position="111"/>
        <end position="127"/>
    </location>
</feature>
<dbReference type="Proteomes" id="UP000677054">
    <property type="component" value="Unassembled WGS sequence"/>
</dbReference>
<dbReference type="EMBL" id="LR900367">
    <property type="protein sequence ID" value="CAD7245417.1"/>
    <property type="molecule type" value="Genomic_DNA"/>
</dbReference>
<evidence type="ECO:0000313" key="4">
    <source>
        <dbReference type="Proteomes" id="UP000677054"/>
    </source>
</evidence>
<keyword evidence="2" id="KW-1133">Transmembrane helix</keyword>
<sequence>MVSGKVVHGKFNGNEMKPKDDSYYYEDDSSSLAIWLPLLLLGLITGVCVLIWYCCCRAPRAPRTVTRTVMVTQGNPYNPGYSGGPCTISYPAQGNIGYTMPPSTLYQNPAPYAPSPPQPYLNDPPPYSEVTGK</sequence>